<reference evidence="3 4" key="2">
    <citation type="submission" date="2019-01" db="EMBL/GenBank/DDBJ databases">
        <title>A chromosome length genome reference of the Java medaka (oryzias javanicus).</title>
        <authorList>
            <person name="Herpin A."/>
            <person name="Takehana Y."/>
            <person name="Naruse K."/>
            <person name="Ansai S."/>
            <person name="Kawaguchi M."/>
        </authorList>
    </citation>
    <scope>NUCLEOTIDE SEQUENCE [LARGE SCALE GENOMIC DNA]</scope>
    <source>
        <strain evidence="3">RS831</strain>
        <tissue evidence="3">Whole body</tissue>
    </source>
</reference>
<dbReference type="PANTHER" id="PTHR46731">
    <property type="entry name" value="F-BOX ONLY PROTEIN 15"/>
    <property type="match status" value="1"/>
</dbReference>
<dbReference type="PROSITE" id="PS50181">
    <property type="entry name" value="FBOX"/>
    <property type="match status" value="1"/>
</dbReference>
<dbReference type="SUPFAM" id="SSF81383">
    <property type="entry name" value="F-box domain"/>
    <property type="match status" value="1"/>
</dbReference>
<dbReference type="InterPro" id="IPR001810">
    <property type="entry name" value="F-box_dom"/>
</dbReference>
<sequence>METAKGRGQFFQSLLECLQRNPAQCIGVTEQQVRGRSRPGPDGSFSVPLGGSSRKTAEEQQRFDSEENSFDSRCSFLTEDIDQTKPSSEENLLERLPSELLLKILSYLDASSLICVSHVSKLFHRLANDDFIWRNIYTAEFESPMWKPKLATPPLPPAAVKAEPRPAGGWKKKFFRKMGEQDMEKWRKDLRKTCPHTSLPQRTEAVLRNLKVSWELALTDLSGQETRLDQNRASFFESSVVVSWSCRSVPRFQSICSISVYGVRKEARRSRRAAWFSLVLRRDVQTDPQTVAGADDLIKVLLLPDVLLGVWRSSNRVAFVMVSLHLHRLVEKSLLGSPACPYSEPMSRPPADRSDPEFGLHGYTVHLVLHSADFKLMLGHFRQLSCRSVEKRRRLLELRFISRTGLSEHRLLSGGIGLPWRSGELQGAVENCCFMTLTLLDIHQKPFWCLSCPVSARMAKAESCYYGGEHFLMEHQHADGEVRMGLVWLTEQKQFLVHSLVVCVTADKVNQHFSTQY</sequence>
<dbReference type="InterPro" id="IPR036047">
    <property type="entry name" value="F-box-like_dom_sf"/>
</dbReference>
<dbReference type="SMART" id="SM00256">
    <property type="entry name" value="FBOX"/>
    <property type="match status" value="1"/>
</dbReference>
<name>A0A3S2LLK2_ORYJA</name>
<dbReference type="EMBL" id="CM012459">
    <property type="protein sequence ID" value="RVE56471.1"/>
    <property type="molecule type" value="Genomic_DNA"/>
</dbReference>
<dbReference type="PANTHER" id="PTHR46731:SF1">
    <property type="entry name" value="F-BOX ONLY PROTEIN 15"/>
    <property type="match status" value="1"/>
</dbReference>
<feature type="compositionally biased region" description="Basic and acidic residues" evidence="1">
    <location>
        <begin position="55"/>
        <end position="65"/>
    </location>
</feature>
<feature type="domain" description="F-box" evidence="2">
    <location>
        <begin position="90"/>
        <end position="136"/>
    </location>
</feature>
<dbReference type="Gene3D" id="1.20.1280.50">
    <property type="match status" value="1"/>
</dbReference>
<keyword evidence="4" id="KW-1185">Reference proteome</keyword>
<dbReference type="Pfam" id="PF12937">
    <property type="entry name" value="F-box-like"/>
    <property type="match status" value="1"/>
</dbReference>
<organism evidence="3 4">
    <name type="scientific">Oryzias javanicus</name>
    <name type="common">Javanese ricefish</name>
    <name type="synonym">Aplocheilus javanicus</name>
    <dbReference type="NCBI Taxonomy" id="123683"/>
    <lineage>
        <taxon>Eukaryota</taxon>
        <taxon>Metazoa</taxon>
        <taxon>Chordata</taxon>
        <taxon>Craniata</taxon>
        <taxon>Vertebrata</taxon>
        <taxon>Euteleostomi</taxon>
        <taxon>Actinopterygii</taxon>
        <taxon>Neopterygii</taxon>
        <taxon>Teleostei</taxon>
        <taxon>Neoteleostei</taxon>
        <taxon>Acanthomorphata</taxon>
        <taxon>Ovalentaria</taxon>
        <taxon>Atherinomorphae</taxon>
        <taxon>Beloniformes</taxon>
        <taxon>Adrianichthyidae</taxon>
        <taxon>Oryziinae</taxon>
        <taxon>Oryzias</taxon>
    </lineage>
</organism>
<dbReference type="OMA" id="CISHVSK"/>
<dbReference type="GO" id="GO:0019005">
    <property type="term" value="C:SCF ubiquitin ligase complex"/>
    <property type="evidence" value="ECO:0007669"/>
    <property type="project" value="TreeGrafter"/>
</dbReference>
<dbReference type="AlphaFoldDB" id="A0A3S2LLK2"/>
<dbReference type="Proteomes" id="UP000283210">
    <property type="component" value="Chromosome 23"/>
</dbReference>
<evidence type="ECO:0000259" key="2">
    <source>
        <dbReference type="PROSITE" id="PS50181"/>
    </source>
</evidence>
<proteinExistence type="predicted"/>
<reference evidence="3 4" key="1">
    <citation type="submission" date="2018-11" db="EMBL/GenBank/DDBJ databases">
        <authorList>
            <person name="Lopez-Roques C."/>
            <person name="Donnadieu C."/>
            <person name="Bouchez O."/>
            <person name="Klopp C."/>
            <person name="Cabau C."/>
            <person name="Zahm M."/>
        </authorList>
    </citation>
    <scope>NUCLEOTIDE SEQUENCE [LARGE SCALE GENOMIC DNA]</scope>
    <source>
        <strain evidence="3">RS831</strain>
        <tissue evidence="3">Whole body</tissue>
    </source>
</reference>
<feature type="region of interest" description="Disordered" evidence="1">
    <location>
        <begin position="29"/>
        <end position="70"/>
    </location>
</feature>
<evidence type="ECO:0000256" key="1">
    <source>
        <dbReference type="SAM" id="MobiDB-lite"/>
    </source>
</evidence>
<evidence type="ECO:0000313" key="4">
    <source>
        <dbReference type="Proteomes" id="UP000283210"/>
    </source>
</evidence>
<gene>
    <name evidence="3" type="ORF">OJAV_G00221660</name>
</gene>
<protein>
    <recommendedName>
        <fullName evidence="2">F-box domain-containing protein</fullName>
    </recommendedName>
</protein>
<evidence type="ECO:0000313" key="3">
    <source>
        <dbReference type="EMBL" id="RVE56471.1"/>
    </source>
</evidence>
<dbReference type="OrthoDB" id="3219396at2759"/>
<dbReference type="CDD" id="cd22093">
    <property type="entry name" value="F-box_FBXO15"/>
    <property type="match status" value="1"/>
</dbReference>
<accession>A0A3S2LLK2</accession>